<sequence length="166" mass="18402">MIPEDITNAFGDIPITKKLDVVGGDPLVQVVEKKCSLEALHTIMDENWTIMTWQGNEQDSSGDWGRDRLGTSIKAVAITYDILNEYSADYVNIHNGFNFDLPHLACWGALNDEVEETFEGRRLGTVGVGIFWKLKYGSTIVDSLYNADTTRTRGRTGQHSASTSEG</sequence>
<dbReference type="Proteomes" id="UP001201980">
    <property type="component" value="Unassembled WGS sequence"/>
</dbReference>
<reference evidence="1" key="1">
    <citation type="submission" date="2022-07" db="EMBL/GenBank/DDBJ databases">
        <title>Draft genome sequence of Zalerion maritima ATCC 34329, a (micro)plastics degrading marine fungus.</title>
        <authorList>
            <person name="Paco A."/>
            <person name="Goncalves M.F.M."/>
            <person name="Rocha-Santos T.A.P."/>
            <person name="Alves A."/>
        </authorList>
    </citation>
    <scope>NUCLEOTIDE SEQUENCE</scope>
    <source>
        <strain evidence="1">ATCC 34329</strain>
    </source>
</reference>
<comment type="caution">
    <text evidence="1">The sequence shown here is derived from an EMBL/GenBank/DDBJ whole genome shotgun (WGS) entry which is preliminary data.</text>
</comment>
<evidence type="ECO:0000313" key="2">
    <source>
        <dbReference type="Proteomes" id="UP001201980"/>
    </source>
</evidence>
<keyword evidence="2" id="KW-1185">Reference proteome</keyword>
<organism evidence="1 2">
    <name type="scientific">Zalerion maritima</name>
    <dbReference type="NCBI Taxonomy" id="339359"/>
    <lineage>
        <taxon>Eukaryota</taxon>
        <taxon>Fungi</taxon>
        <taxon>Dikarya</taxon>
        <taxon>Ascomycota</taxon>
        <taxon>Pezizomycotina</taxon>
        <taxon>Sordariomycetes</taxon>
        <taxon>Lulworthiomycetidae</taxon>
        <taxon>Lulworthiales</taxon>
        <taxon>Lulworthiaceae</taxon>
        <taxon>Zalerion</taxon>
    </lineage>
</organism>
<accession>A0AAD5WW26</accession>
<dbReference type="AlphaFoldDB" id="A0AAD5WW26"/>
<dbReference type="EMBL" id="JAKWBI020000060">
    <property type="protein sequence ID" value="KAJ2904187.1"/>
    <property type="molecule type" value="Genomic_DNA"/>
</dbReference>
<name>A0AAD5WW26_9PEZI</name>
<evidence type="ECO:0000313" key="1">
    <source>
        <dbReference type="EMBL" id="KAJ2904187.1"/>
    </source>
</evidence>
<proteinExistence type="predicted"/>
<gene>
    <name evidence="1" type="ORF">MKZ38_008721</name>
</gene>
<protein>
    <submittedName>
        <fullName evidence="1">DNA polymerase (Pol2)</fullName>
    </submittedName>
</protein>